<dbReference type="InterPro" id="IPR020471">
    <property type="entry name" value="AKR"/>
</dbReference>
<keyword evidence="3" id="KW-1185">Reference proteome</keyword>
<evidence type="ECO:0000259" key="1">
    <source>
        <dbReference type="Pfam" id="PF00248"/>
    </source>
</evidence>
<dbReference type="Proteomes" id="UP001259982">
    <property type="component" value="Unassembled WGS sequence"/>
</dbReference>
<dbReference type="PANTHER" id="PTHR43638:SF3">
    <property type="entry name" value="ALDEHYDE REDUCTASE"/>
    <property type="match status" value="1"/>
</dbReference>
<dbReference type="EMBL" id="JAVRHY010000015">
    <property type="protein sequence ID" value="MDT0619471.1"/>
    <property type="molecule type" value="Genomic_DNA"/>
</dbReference>
<comment type="caution">
    <text evidence="2">The sequence shown here is derived from an EMBL/GenBank/DDBJ whole genome shotgun (WGS) entry which is preliminary data.</text>
</comment>
<evidence type="ECO:0000313" key="3">
    <source>
        <dbReference type="Proteomes" id="UP001259982"/>
    </source>
</evidence>
<dbReference type="PIRSF" id="PIRSF000097">
    <property type="entry name" value="AKR"/>
    <property type="match status" value="1"/>
</dbReference>
<gene>
    <name evidence="2" type="ORF">RM531_13415</name>
</gene>
<protein>
    <submittedName>
        <fullName evidence="2">Aldo/keto reductase</fullName>
    </submittedName>
</protein>
<organism evidence="2 3">
    <name type="scientific">Spectribacter acetivorans</name>
    <dbReference type="NCBI Taxonomy" id="3075603"/>
    <lineage>
        <taxon>Bacteria</taxon>
        <taxon>Pseudomonadati</taxon>
        <taxon>Pseudomonadota</taxon>
        <taxon>Gammaproteobacteria</taxon>
        <taxon>Salinisphaerales</taxon>
        <taxon>Salinisphaeraceae</taxon>
        <taxon>Spectribacter</taxon>
    </lineage>
</organism>
<accession>A0ABU3BDV0</accession>
<feature type="domain" description="NADP-dependent oxidoreductase" evidence="1">
    <location>
        <begin position="16"/>
        <end position="266"/>
    </location>
</feature>
<evidence type="ECO:0000313" key="2">
    <source>
        <dbReference type="EMBL" id="MDT0619471.1"/>
    </source>
</evidence>
<dbReference type="InterPro" id="IPR023210">
    <property type="entry name" value="NADP_OxRdtase_dom"/>
</dbReference>
<dbReference type="RefSeq" id="WP_311659925.1">
    <property type="nucleotide sequence ID" value="NZ_JAVRHY010000015.1"/>
</dbReference>
<dbReference type="CDD" id="cd19138">
    <property type="entry name" value="AKR_YeaE"/>
    <property type="match status" value="1"/>
</dbReference>
<sequence length="279" mass="29918">MTATVTLPDGTAVPALGQGTWHMGEDAAARAAEVYALQAGIDHGLTLIDTAEMYGSGGAERVTGQAIAGRRDEVFLVSKVFPHNADLKRMRAACQASLQRLGTDCIDLYLLHWPGGVPLADTLAGFERLRDDGLIRRWGVSNFDVGGMRDWFDLPGGSACATDQVLYHLGSRGIEYDLLPWCRDQALPVMAYCPLGQGRGPLQDARLQRLAAEADMSPAQLMLAWVMRNKDVIAIPKAGTLDHVADNAGAAGLQLAPETLAALETCFPPPTRKQALDIV</sequence>
<dbReference type="Pfam" id="PF00248">
    <property type="entry name" value="Aldo_ket_red"/>
    <property type="match status" value="1"/>
</dbReference>
<dbReference type="InterPro" id="IPR036812">
    <property type="entry name" value="NAD(P)_OxRdtase_dom_sf"/>
</dbReference>
<dbReference type="SUPFAM" id="SSF51430">
    <property type="entry name" value="NAD(P)-linked oxidoreductase"/>
    <property type="match status" value="1"/>
</dbReference>
<dbReference type="PANTHER" id="PTHR43638">
    <property type="entry name" value="OXIDOREDUCTASE, ALDO/KETO REDUCTASE FAMILY PROTEIN"/>
    <property type="match status" value="1"/>
</dbReference>
<proteinExistence type="predicted"/>
<dbReference type="Gene3D" id="3.20.20.100">
    <property type="entry name" value="NADP-dependent oxidoreductase domain"/>
    <property type="match status" value="1"/>
</dbReference>
<name>A0ABU3BDV0_9GAMM</name>
<dbReference type="PRINTS" id="PR00069">
    <property type="entry name" value="ALDKETRDTASE"/>
</dbReference>
<reference evidence="2 3" key="1">
    <citation type="submission" date="2023-09" db="EMBL/GenBank/DDBJ databases">
        <authorList>
            <person name="Rey-Velasco X."/>
        </authorList>
    </citation>
    <scope>NUCLEOTIDE SEQUENCE [LARGE SCALE GENOMIC DNA]</scope>
    <source>
        <strain evidence="2 3">P385</strain>
    </source>
</reference>